<feature type="chain" id="PRO_5042161863" evidence="8">
    <location>
        <begin position="19"/>
        <end position="508"/>
    </location>
</feature>
<dbReference type="InterPro" id="IPR006710">
    <property type="entry name" value="Glyco_hydro_43"/>
</dbReference>
<feature type="active site" description="Proton donor" evidence="5">
    <location>
        <position position="236"/>
    </location>
</feature>
<comment type="similarity">
    <text evidence="1 7">Belongs to the glycosyl hydrolase 43 family.</text>
</comment>
<comment type="caution">
    <text evidence="10">The sequence shown here is derived from an EMBL/GenBank/DDBJ whole genome shotgun (WGS) entry which is preliminary data.</text>
</comment>
<evidence type="ECO:0000259" key="9">
    <source>
        <dbReference type="PROSITE" id="PS50022"/>
    </source>
</evidence>
<gene>
    <name evidence="10" type="ORF">OD355_01570</name>
</gene>
<feature type="signal peptide" evidence="8">
    <location>
        <begin position="1"/>
        <end position="18"/>
    </location>
</feature>
<dbReference type="PROSITE" id="PS50022">
    <property type="entry name" value="FA58C_3"/>
    <property type="match status" value="1"/>
</dbReference>
<feature type="active site" description="Proton acceptor" evidence="5">
    <location>
        <position position="65"/>
    </location>
</feature>
<evidence type="ECO:0000256" key="7">
    <source>
        <dbReference type="RuleBase" id="RU361187"/>
    </source>
</evidence>
<evidence type="ECO:0000256" key="5">
    <source>
        <dbReference type="PIRSR" id="PIRSR606710-1"/>
    </source>
</evidence>
<dbReference type="SUPFAM" id="SSF75005">
    <property type="entry name" value="Arabinanase/levansucrase/invertase"/>
    <property type="match status" value="1"/>
</dbReference>
<evidence type="ECO:0000256" key="6">
    <source>
        <dbReference type="PIRSR" id="PIRSR606710-2"/>
    </source>
</evidence>
<dbReference type="Pfam" id="PF00754">
    <property type="entry name" value="F5_F8_type_C"/>
    <property type="match status" value="1"/>
</dbReference>
<dbReference type="Proteomes" id="UP001209317">
    <property type="component" value="Unassembled WGS sequence"/>
</dbReference>
<dbReference type="SUPFAM" id="SSF49785">
    <property type="entry name" value="Galactose-binding domain-like"/>
    <property type="match status" value="1"/>
</dbReference>
<sequence>MKRLILIVCLLSSTLVWTACGKPDAPVKKPDPVKPIPEPPAGEDDLTKFTKDDKFTNPVMPGGPDPWVVQKNGIYYYTFTQGSKLVIIETKNVSELASGRRTDVWIPPANQPYSKNVWAPELHEINGKWYFYFAADDGTNANHRMYVLENSSPNPTQGNWVIRGKISDPTNLWAIDGTVLDYKGQLYMLWSGGNAGAPPQNIYIAKMSNPWTITGEKVMIATPNYDWEKKGNPINEGPQVLVNPDGRVFVVYSGSGYWSDGYCLGVLTLKNNGDPMNAGDWTKDPHPAFSMLATSKAYGPGHNGFFKSPDGKEDWIIYHARSVANDGSAGRTPRIQRFTWNADGTPNFGTPTNIDIPQNRPSGETVRYIHPKTNWDIAGFSSEVTANASKRMIDGNTSTFWAAATSSDYPNHYVTVDMGAVSRVNGFIINQKSENSKIKELQIMISNDNNTWENLGTFTLNNFDLRNLYIDLPQRKQFRYFRVVPKSGHVASERQPGLAEVSTFRYKD</sequence>
<keyword evidence="2 8" id="KW-0732">Signal</keyword>
<protein>
    <submittedName>
        <fullName evidence="10">Family 43 glycosylhydrolase</fullName>
    </submittedName>
</protein>
<dbReference type="GO" id="GO:0005975">
    <property type="term" value="P:carbohydrate metabolic process"/>
    <property type="evidence" value="ECO:0007669"/>
    <property type="project" value="InterPro"/>
</dbReference>
<dbReference type="Gene3D" id="2.115.10.20">
    <property type="entry name" value="Glycosyl hydrolase domain, family 43"/>
    <property type="match status" value="1"/>
</dbReference>
<dbReference type="EMBL" id="JAOTPL010000002">
    <property type="protein sequence ID" value="MCU7693199.1"/>
    <property type="molecule type" value="Genomic_DNA"/>
</dbReference>
<keyword evidence="11" id="KW-1185">Reference proteome</keyword>
<dbReference type="Pfam" id="PF04616">
    <property type="entry name" value="Glyco_hydro_43"/>
    <property type="match status" value="1"/>
</dbReference>
<organism evidence="10 11">
    <name type="scientific">Haoranjiania flava</name>
    <dbReference type="NCBI Taxonomy" id="1856322"/>
    <lineage>
        <taxon>Bacteria</taxon>
        <taxon>Pseudomonadati</taxon>
        <taxon>Bacteroidota</taxon>
        <taxon>Chitinophagia</taxon>
        <taxon>Chitinophagales</taxon>
        <taxon>Chitinophagaceae</taxon>
        <taxon>Haoranjiania</taxon>
    </lineage>
</organism>
<dbReference type="PROSITE" id="PS51257">
    <property type="entry name" value="PROKAR_LIPOPROTEIN"/>
    <property type="match status" value="1"/>
</dbReference>
<reference evidence="10" key="1">
    <citation type="submission" date="2022-10" db="EMBL/GenBank/DDBJ databases">
        <authorList>
            <person name="Kim H.S."/>
            <person name="Kim J.-S."/>
            <person name="Suh M.K."/>
            <person name="Eom M.K."/>
            <person name="Lee J.-S."/>
        </authorList>
    </citation>
    <scope>NUCLEOTIDE SEQUENCE</scope>
    <source>
        <strain evidence="10">LIP-5</strain>
    </source>
</reference>
<evidence type="ECO:0000256" key="4">
    <source>
        <dbReference type="ARBA" id="ARBA00023295"/>
    </source>
</evidence>
<feature type="domain" description="F5/8 type C" evidence="9">
    <location>
        <begin position="358"/>
        <end position="506"/>
    </location>
</feature>
<keyword evidence="3 7" id="KW-0378">Hydrolase</keyword>
<evidence type="ECO:0000256" key="3">
    <source>
        <dbReference type="ARBA" id="ARBA00022801"/>
    </source>
</evidence>
<evidence type="ECO:0000313" key="11">
    <source>
        <dbReference type="Proteomes" id="UP001209317"/>
    </source>
</evidence>
<evidence type="ECO:0000313" key="10">
    <source>
        <dbReference type="EMBL" id="MCU7693199.1"/>
    </source>
</evidence>
<dbReference type="PANTHER" id="PTHR43817:SF1">
    <property type="entry name" value="HYDROLASE, FAMILY 43, PUTATIVE (AFU_ORTHOLOGUE AFUA_3G01660)-RELATED"/>
    <property type="match status" value="1"/>
</dbReference>
<accession>A0AAE3IK60</accession>
<dbReference type="CDD" id="cd18820">
    <property type="entry name" value="GH43_LbAraf43-like"/>
    <property type="match status" value="1"/>
</dbReference>
<evidence type="ECO:0000256" key="1">
    <source>
        <dbReference type="ARBA" id="ARBA00009865"/>
    </source>
</evidence>
<name>A0AAE3IK60_9BACT</name>
<dbReference type="GO" id="GO:0004553">
    <property type="term" value="F:hydrolase activity, hydrolyzing O-glycosyl compounds"/>
    <property type="evidence" value="ECO:0007669"/>
    <property type="project" value="InterPro"/>
</dbReference>
<dbReference type="Gene3D" id="2.60.120.260">
    <property type="entry name" value="Galactose-binding domain-like"/>
    <property type="match status" value="1"/>
</dbReference>
<dbReference type="InterPro" id="IPR023296">
    <property type="entry name" value="Glyco_hydro_beta-prop_sf"/>
</dbReference>
<evidence type="ECO:0000256" key="8">
    <source>
        <dbReference type="SAM" id="SignalP"/>
    </source>
</evidence>
<proteinExistence type="inferred from homology"/>
<dbReference type="AlphaFoldDB" id="A0AAE3IK60"/>
<evidence type="ECO:0000256" key="2">
    <source>
        <dbReference type="ARBA" id="ARBA00022729"/>
    </source>
</evidence>
<feature type="site" description="Important for catalytic activity, responsible for pKa modulation of the active site Glu and correct orientation of both the proton donor and substrate" evidence="6">
    <location>
        <position position="176"/>
    </location>
</feature>
<dbReference type="PANTHER" id="PTHR43817">
    <property type="entry name" value="GLYCOSYL HYDROLASE"/>
    <property type="match status" value="1"/>
</dbReference>
<dbReference type="InterPro" id="IPR008979">
    <property type="entry name" value="Galactose-bd-like_sf"/>
</dbReference>
<dbReference type="InterPro" id="IPR000421">
    <property type="entry name" value="FA58C"/>
</dbReference>
<keyword evidence="4 7" id="KW-0326">Glycosidase</keyword>
<dbReference type="RefSeq" id="WP_263036687.1">
    <property type="nucleotide sequence ID" value="NZ_JAOTPL010000002.1"/>
</dbReference>